<dbReference type="Gene3D" id="3.40.50.1820">
    <property type="entry name" value="alpha/beta hydrolase"/>
    <property type="match status" value="1"/>
</dbReference>
<dbReference type="Gene3D" id="3.40.50.12670">
    <property type="match status" value="1"/>
</dbReference>
<evidence type="ECO:0000313" key="3">
    <source>
        <dbReference type="EMBL" id="WVZ20466.1"/>
    </source>
</evidence>
<dbReference type="Proteomes" id="UP001374535">
    <property type="component" value="Chromosome 2"/>
</dbReference>
<dbReference type="PANTHER" id="PTHR11802:SF29">
    <property type="entry name" value="SERINE CARBOXYPEPTIDASE-LIKE 19"/>
    <property type="match status" value="1"/>
</dbReference>
<dbReference type="InterPro" id="IPR001563">
    <property type="entry name" value="Peptidase_S10"/>
</dbReference>
<name>A0AAQ3P405_VIGMU</name>
<reference evidence="3 4" key="1">
    <citation type="journal article" date="2023" name="Life. Sci Alliance">
        <title>Evolutionary insights into 3D genome organization and epigenetic landscape of Vigna mungo.</title>
        <authorList>
            <person name="Junaid A."/>
            <person name="Singh B."/>
            <person name="Bhatia S."/>
        </authorList>
    </citation>
    <scope>NUCLEOTIDE SEQUENCE [LARGE SCALE GENOMIC DNA]</scope>
    <source>
        <strain evidence="3">Urdbean</strain>
    </source>
</reference>
<feature type="chain" id="PRO_5042970087" evidence="2">
    <location>
        <begin position="36"/>
        <end position="514"/>
    </location>
</feature>
<dbReference type="GO" id="GO:0016747">
    <property type="term" value="F:acyltransferase activity, transferring groups other than amino-acyl groups"/>
    <property type="evidence" value="ECO:0007669"/>
    <property type="project" value="TreeGrafter"/>
</dbReference>
<dbReference type="PANTHER" id="PTHR11802">
    <property type="entry name" value="SERINE PROTEASE FAMILY S10 SERINE CARBOXYPEPTIDASE"/>
    <property type="match status" value="1"/>
</dbReference>
<keyword evidence="2" id="KW-0732">Signal</keyword>
<sequence>MGKMKSSVFSSDLVHPPILLFLLLLSQYSIEPASCASIVKFLPGFEGPLPFLLETGYVGVGESEDVQTFYYFIESDNNPKEDPLMLWLSGGPGCSSLSGLFLEIGPLALKHEEYNGGTPNLIFRNQSWNKVSNIIYVDLPVFTGFTYARSELAAQSSDKLLARQAHEFLRKWLIDHPKFLSNEVYIAGDSYSGIPLPAIVLEIVQGNEEGFQPRINLQGYLLGNPITTGRDRNYEIPFAHGMALISDELYESLQENCKGNYINVDSENALCYKDLETFDKLVSGLSTYNILEPLCDFDHSLPPLRRSLNEKFSAKNFLKTDLELPNIECPTYTSFLSAYWANDDNVRTALNVRKGSIGTWIRCHQDERFTFDISSSVEYHANLSRKGYRSLIYSGDHDMVCPFLGTQDWIRSLNYSIVDDWRPWISNGQVGGYNFITFFFSLRYTRTYSNQMTFATVKASILFSLLHLVRATQLRCTNRKNVLTCSADGFLKGLCRKIKRRPLTEFSCFLINVF</sequence>
<dbReference type="GO" id="GO:0004185">
    <property type="term" value="F:serine-type carboxypeptidase activity"/>
    <property type="evidence" value="ECO:0007669"/>
    <property type="project" value="InterPro"/>
</dbReference>
<feature type="signal peptide" evidence="2">
    <location>
        <begin position="1"/>
        <end position="35"/>
    </location>
</feature>
<dbReference type="SUPFAM" id="SSF53474">
    <property type="entry name" value="alpha/beta-Hydrolases"/>
    <property type="match status" value="1"/>
</dbReference>
<evidence type="ECO:0000313" key="4">
    <source>
        <dbReference type="Proteomes" id="UP001374535"/>
    </source>
</evidence>
<dbReference type="PRINTS" id="PR00724">
    <property type="entry name" value="CRBOXYPTASEC"/>
</dbReference>
<comment type="similarity">
    <text evidence="1">Belongs to the peptidase S10 family.</text>
</comment>
<accession>A0AAQ3P405</accession>
<evidence type="ECO:0000256" key="2">
    <source>
        <dbReference type="SAM" id="SignalP"/>
    </source>
</evidence>
<dbReference type="FunFam" id="3.40.50.1820:FF:000072">
    <property type="entry name" value="Serine carboxypeptidase-like 19"/>
    <property type="match status" value="1"/>
</dbReference>
<proteinExistence type="inferred from homology"/>
<dbReference type="EMBL" id="CP144699">
    <property type="protein sequence ID" value="WVZ20466.1"/>
    <property type="molecule type" value="Genomic_DNA"/>
</dbReference>
<dbReference type="GO" id="GO:0019748">
    <property type="term" value="P:secondary metabolic process"/>
    <property type="evidence" value="ECO:0007669"/>
    <property type="project" value="TreeGrafter"/>
</dbReference>
<dbReference type="InterPro" id="IPR029058">
    <property type="entry name" value="AB_hydrolase_fold"/>
</dbReference>
<dbReference type="GO" id="GO:0006508">
    <property type="term" value="P:proteolysis"/>
    <property type="evidence" value="ECO:0007669"/>
    <property type="project" value="InterPro"/>
</dbReference>
<organism evidence="3 4">
    <name type="scientific">Vigna mungo</name>
    <name type="common">Black gram</name>
    <name type="synonym">Phaseolus mungo</name>
    <dbReference type="NCBI Taxonomy" id="3915"/>
    <lineage>
        <taxon>Eukaryota</taxon>
        <taxon>Viridiplantae</taxon>
        <taxon>Streptophyta</taxon>
        <taxon>Embryophyta</taxon>
        <taxon>Tracheophyta</taxon>
        <taxon>Spermatophyta</taxon>
        <taxon>Magnoliopsida</taxon>
        <taxon>eudicotyledons</taxon>
        <taxon>Gunneridae</taxon>
        <taxon>Pentapetalae</taxon>
        <taxon>rosids</taxon>
        <taxon>fabids</taxon>
        <taxon>Fabales</taxon>
        <taxon>Fabaceae</taxon>
        <taxon>Papilionoideae</taxon>
        <taxon>50 kb inversion clade</taxon>
        <taxon>NPAAA clade</taxon>
        <taxon>indigoferoid/millettioid clade</taxon>
        <taxon>Phaseoleae</taxon>
        <taxon>Vigna</taxon>
    </lineage>
</organism>
<dbReference type="Pfam" id="PF00450">
    <property type="entry name" value="Peptidase_S10"/>
    <property type="match status" value="1"/>
</dbReference>
<keyword evidence="4" id="KW-1185">Reference proteome</keyword>
<dbReference type="AlphaFoldDB" id="A0AAQ3P405"/>
<protein>
    <submittedName>
        <fullName evidence="3">Uncharacterized protein</fullName>
    </submittedName>
</protein>
<evidence type="ECO:0000256" key="1">
    <source>
        <dbReference type="ARBA" id="ARBA00009431"/>
    </source>
</evidence>
<gene>
    <name evidence="3" type="ORF">V8G54_007788</name>
</gene>